<gene>
    <name evidence="3" type="ORF">AB8B28_11030</name>
</gene>
<evidence type="ECO:0000313" key="3">
    <source>
        <dbReference type="EMBL" id="XDU62155.1"/>
    </source>
</evidence>
<organism evidence="3">
    <name type="scientific">Leptotrichia alba</name>
    <dbReference type="NCBI Taxonomy" id="3239304"/>
    <lineage>
        <taxon>Bacteria</taxon>
        <taxon>Fusobacteriati</taxon>
        <taxon>Fusobacteriota</taxon>
        <taxon>Fusobacteriia</taxon>
        <taxon>Fusobacteriales</taxon>
        <taxon>Leptotrichiaceae</taxon>
        <taxon>Leptotrichia</taxon>
    </lineage>
</organism>
<dbReference type="Gene3D" id="3.40.50.720">
    <property type="entry name" value="NAD(P)-binding Rossmann-like Domain"/>
    <property type="match status" value="1"/>
</dbReference>
<dbReference type="KEGG" id="lala:AB8B28_11030"/>
<accession>A0AB39V3D4</accession>
<evidence type="ECO:0000256" key="1">
    <source>
        <dbReference type="ARBA" id="ARBA00007637"/>
    </source>
</evidence>
<dbReference type="AlphaFoldDB" id="A0AB39V3D4"/>
<sequence>MKQKVLVTGANGYIGKNVINYLLNNNIEVVAADISLDKISDKVKKIETNIFENTDYLFSNLENVNTCIHLAWRNGFVHNSITHLEDISLHYKFLKKIYESGIKNINVIGTMHEIGYWEGEVDNETSTNPISFYGIAKNSLRQSLKILEESDKELLIKWLRVFYIQGDDKNNNSIFSKIIQKEEEGAKTFPFTTGKNKYDFINIKILAEMISKAALQTDITGIINCCSGKPVSLKEKVELFLKENNLEIKLEYGAFPDRSYDSPAIWGNNNIISKIMKKALIK</sequence>
<comment type="similarity">
    <text evidence="1">Belongs to the NAD(P)-dependent epimerase/dehydratase family.</text>
</comment>
<proteinExistence type="inferred from homology"/>
<dbReference type="EMBL" id="CP165647">
    <property type="protein sequence ID" value="XDU62155.1"/>
    <property type="molecule type" value="Genomic_DNA"/>
</dbReference>
<dbReference type="InterPro" id="IPR001509">
    <property type="entry name" value="Epimerase_deHydtase"/>
</dbReference>
<dbReference type="SUPFAM" id="SSF51735">
    <property type="entry name" value="NAD(P)-binding Rossmann-fold domains"/>
    <property type="match status" value="1"/>
</dbReference>
<name>A0AB39V3D4_9FUSO</name>
<dbReference type="Pfam" id="PF01370">
    <property type="entry name" value="Epimerase"/>
    <property type="match status" value="1"/>
</dbReference>
<dbReference type="RefSeq" id="WP_369715792.1">
    <property type="nucleotide sequence ID" value="NZ_CP165647.1"/>
</dbReference>
<dbReference type="InterPro" id="IPR036291">
    <property type="entry name" value="NAD(P)-bd_dom_sf"/>
</dbReference>
<reference evidence="3" key="1">
    <citation type="submission" date="2024-07" db="EMBL/GenBank/DDBJ databases">
        <authorList>
            <person name="Li X.-J."/>
            <person name="Wang X."/>
        </authorList>
    </citation>
    <scope>NUCLEOTIDE SEQUENCE</scope>
    <source>
        <strain evidence="3">HSP-536</strain>
    </source>
</reference>
<feature type="domain" description="NAD-dependent epimerase/dehydratase" evidence="2">
    <location>
        <begin position="5"/>
        <end position="224"/>
    </location>
</feature>
<protein>
    <submittedName>
        <fullName evidence="3">NAD-dependent epimerase/dehydratase family protein</fullName>
    </submittedName>
</protein>
<dbReference type="PANTHER" id="PTHR43000">
    <property type="entry name" value="DTDP-D-GLUCOSE 4,6-DEHYDRATASE-RELATED"/>
    <property type="match status" value="1"/>
</dbReference>
<evidence type="ECO:0000259" key="2">
    <source>
        <dbReference type="Pfam" id="PF01370"/>
    </source>
</evidence>